<dbReference type="GO" id="GO:0016462">
    <property type="term" value="F:pyrophosphatase activity"/>
    <property type="evidence" value="ECO:0007669"/>
    <property type="project" value="TreeGrafter"/>
</dbReference>
<evidence type="ECO:0000313" key="3">
    <source>
        <dbReference type="EMBL" id="MBJ3777396.1"/>
    </source>
</evidence>
<evidence type="ECO:0000313" key="4">
    <source>
        <dbReference type="Proteomes" id="UP000609531"/>
    </source>
</evidence>
<feature type="domain" description="Ppx/GppA phosphatase N-terminal" evidence="1">
    <location>
        <begin position="19"/>
        <end position="297"/>
    </location>
</feature>
<organism evidence="3 4">
    <name type="scientific">Acuticoccus mangrovi</name>
    <dbReference type="NCBI Taxonomy" id="2796142"/>
    <lineage>
        <taxon>Bacteria</taxon>
        <taxon>Pseudomonadati</taxon>
        <taxon>Pseudomonadota</taxon>
        <taxon>Alphaproteobacteria</taxon>
        <taxon>Hyphomicrobiales</taxon>
        <taxon>Amorphaceae</taxon>
        <taxon>Acuticoccus</taxon>
    </lineage>
</organism>
<comment type="caution">
    <text evidence="3">The sequence shown here is derived from an EMBL/GenBank/DDBJ whole genome shotgun (WGS) entry which is preliminary data.</text>
</comment>
<dbReference type="Gene3D" id="1.10.3210.10">
    <property type="entry name" value="Hypothetical protein af1432"/>
    <property type="match status" value="1"/>
</dbReference>
<evidence type="ECO:0000259" key="1">
    <source>
        <dbReference type="Pfam" id="PF02541"/>
    </source>
</evidence>
<dbReference type="Pfam" id="PF02541">
    <property type="entry name" value="Ppx-GppA"/>
    <property type="match status" value="1"/>
</dbReference>
<dbReference type="InterPro" id="IPR003695">
    <property type="entry name" value="Ppx_GppA_N"/>
</dbReference>
<dbReference type="Gene3D" id="3.30.420.40">
    <property type="match status" value="1"/>
</dbReference>
<feature type="domain" description="Exopolyphosphatase C-terminal" evidence="2">
    <location>
        <begin position="306"/>
        <end position="489"/>
    </location>
</feature>
<dbReference type="CDD" id="cd24052">
    <property type="entry name" value="ASKHA_NBD_HpPPX-GppA-like"/>
    <property type="match status" value="1"/>
</dbReference>
<dbReference type="EMBL" id="JAEKJA010000015">
    <property type="protein sequence ID" value="MBJ3777396.1"/>
    <property type="molecule type" value="Genomic_DNA"/>
</dbReference>
<gene>
    <name evidence="3" type="ORF">JCR33_16940</name>
</gene>
<dbReference type="Proteomes" id="UP000609531">
    <property type="component" value="Unassembled WGS sequence"/>
</dbReference>
<sequence length="495" mass="53246">MGSGAVAVIDVGSNSVRLVIYERASRAPTVLFNEKVLAALGEGLAENGRLSDEAMGRALAALRRFMLLIRDADVRQVTILATAAARVATNGADFIADIERIARQKVRVLDGREEAEMAANGVLCGFWSPDGVVGDLGGGSLELIDVGDGGLGPGDSFPLGTLRLKNDAGNALRRGCEIVTDMLSGSRQLPLLAGRTFYAVGGTWRSLVRLHMAVTNYPLSVMHHYSVPGAEMAAFCERILSEGVEGLDEDRVISKGRRSLVPWGAAVLKAIVEIGKPDQVVASALGVREGLIYSGLDAAERRRDPLLLATEELALLRARSPQHATELIEWAGAAFRTLGLRETEEEERLRVAACLLSDIGWRAHPDYRGDQALAIVSNAALYGVDHPGRSYIARVLHDRYGGIADPRAKPAVEGLCSPRMEQRAKVLAAVCRVAYVLAPGTPGVLPRIRLLRDDDTIVLWLPEDLAGLEGERPLRRMRQLARLVNAQAEIRSGGA</sequence>
<reference evidence="3" key="1">
    <citation type="submission" date="2020-12" db="EMBL/GenBank/DDBJ databases">
        <title>Bacterial taxonomy.</title>
        <authorList>
            <person name="Pan X."/>
        </authorList>
    </citation>
    <scope>NUCLEOTIDE SEQUENCE</scope>
    <source>
        <strain evidence="3">B2012</strain>
    </source>
</reference>
<protein>
    <submittedName>
        <fullName evidence="3">Ppx/GppA family phosphatase</fullName>
    </submittedName>
</protein>
<dbReference type="RefSeq" id="WP_198883303.1">
    <property type="nucleotide sequence ID" value="NZ_JAEKJA010000015.1"/>
</dbReference>
<proteinExistence type="predicted"/>
<keyword evidence="4" id="KW-1185">Reference proteome</keyword>
<name>A0A934IRI0_9HYPH</name>
<dbReference type="PANTHER" id="PTHR30005:SF0">
    <property type="entry name" value="RETROGRADE REGULATION PROTEIN 2"/>
    <property type="match status" value="1"/>
</dbReference>
<dbReference type="SUPFAM" id="SSF109604">
    <property type="entry name" value="HD-domain/PDEase-like"/>
    <property type="match status" value="1"/>
</dbReference>
<dbReference type="Pfam" id="PF21697">
    <property type="entry name" value="Ppx_C"/>
    <property type="match status" value="1"/>
</dbReference>
<dbReference type="InterPro" id="IPR050273">
    <property type="entry name" value="GppA/Ppx_hydrolase"/>
</dbReference>
<dbReference type="AlphaFoldDB" id="A0A934IRI0"/>
<evidence type="ECO:0000259" key="2">
    <source>
        <dbReference type="Pfam" id="PF21697"/>
    </source>
</evidence>
<dbReference type="SUPFAM" id="SSF53067">
    <property type="entry name" value="Actin-like ATPase domain"/>
    <property type="match status" value="2"/>
</dbReference>
<dbReference type="Gene3D" id="3.30.420.150">
    <property type="entry name" value="Exopolyphosphatase. Domain 2"/>
    <property type="match status" value="1"/>
</dbReference>
<dbReference type="InterPro" id="IPR048951">
    <property type="entry name" value="Ppx_C"/>
</dbReference>
<accession>A0A934IRI0</accession>
<dbReference type="InterPro" id="IPR043129">
    <property type="entry name" value="ATPase_NBD"/>
</dbReference>
<dbReference type="PANTHER" id="PTHR30005">
    <property type="entry name" value="EXOPOLYPHOSPHATASE"/>
    <property type="match status" value="1"/>
</dbReference>